<dbReference type="AlphaFoldDB" id="D7FJ49"/>
<reference evidence="1 2" key="1">
    <citation type="journal article" date="2010" name="Nature">
        <title>The Ectocarpus genome and the independent evolution of multicellularity in brown algae.</title>
        <authorList>
            <person name="Cock J.M."/>
            <person name="Sterck L."/>
            <person name="Rouze P."/>
            <person name="Scornet D."/>
            <person name="Allen A.E."/>
            <person name="Amoutzias G."/>
            <person name="Anthouard V."/>
            <person name="Artiguenave F."/>
            <person name="Aury J.M."/>
            <person name="Badger J.H."/>
            <person name="Beszteri B."/>
            <person name="Billiau K."/>
            <person name="Bonnet E."/>
            <person name="Bothwell J.H."/>
            <person name="Bowler C."/>
            <person name="Boyen C."/>
            <person name="Brownlee C."/>
            <person name="Carrano C.J."/>
            <person name="Charrier B."/>
            <person name="Cho G.Y."/>
            <person name="Coelho S.M."/>
            <person name="Collen J."/>
            <person name="Corre E."/>
            <person name="Da Silva C."/>
            <person name="Delage L."/>
            <person name="Delaroque N."/>
            <person name="Dittami S.M."/>
            <person name="Doulbeau S."/>
            <person name="Elias M."/>
            <person name="Farnham G."/>
            <person name="Gachon C.M."/>
            <person name="Gschloessl B."/>
            <person name="Heesch S."/>
            <person name="Jabbari K."/>
            <person name="Jubin C."/>
            <person name="Kawai H."/>
            <person name="Kimura K."/>
            <person name="Kloareg B."/>
            <person name="Kupper F.C."/>
            <person name="Lang D."/>
            <person name="Le Bail A."/>
            <person name="Leblanc C."/>
            <person name="Lerouge P."/>
            <person name="Lohr M."/>
            <person name="Lopez P.J."/>
            <person name="Martens C."/>
            <person name="Maumus F."/>
            <person name="Michel G."/>
            <person name="Miranda-Saavedra D."/>
            <person name="Morales J."/>
            <person name="Moreau H."/>
            <person name="Motomura T."/>
            <person name="Nagasato C."/>
            <person name="Napoli C.A."/>
            <person name="Nelson D.R."/>
            <person name="Nyvall-Collen P."/>
            <person name="Peters A.F."/>
            <person name="Pommier C."/>
            <person name="Potin P."/>
            <person name="Poulain J."/>
            <person name="Quesneville H."/>
            <person name="Read B."/>
            <person name="Rensing S.A."/>
            <person name="Ritter A."/>
            <person name="Rousvoal S."/>
            <person name="Samanta M."/>
            <person name="Samson G."/>
            <person name="Schroeder D.C."/>
            <person name="Segurens B."/>
            <person name="Strittmatter M."/>
            <person name="Tonon T."/>
            <person name="Tregear J.W."/>
            <person name="Valentin K."/>
            <person name="von Dassow P."/>
            <person name="Yamagishi T."/>
            <person name="Van de Peer Y."/>
            <person name="Wincker P."/>
        </authorList>
    </citation>
    <scope>NUCLEOTIDE SEQUENCE [LARGE SCALE GENOMIC DNA]</scope>
    <source>
        <strain evidence="2">Ec32 / CCAP1310/4</strain>
    </source>
</reference>
<dbReference type="InParanoid" id="D7FJ49"/>
<proteinExistence type="predicted"/>
<sequence length="211" mass="23453">MSIHADLVPLGFASKLRSSSLLVAGGHVLEEQEHEDIDVLFIGMETPTRQRTIRRLRDAGIMVFHPNSERVDLFGAAFDTVSARSKIVLNLNAFEGATTTAIESRSNGSSPGDLCDNGEWKMPRLARLLANGRFIVSEMSGSDSERAKFSGGVVFAPPERLAETCQFYLQRPELRMSIAQSGRRLFEQHLEADILRRPVGRHLAAHRVLNR</sequence>
<accession>D7FJ49</accession>
<keyword evidence="2" id="KW-1185">Reference proteome</keyword>
<dbReference type="EMBL" id="FN649729">
    <property type="protein sequence ID" value="CBJ28959.1"/>
    <property type="molecule type" value="Genomic_DNA"/>
</dbReference>
<evidence type="ECO:0000313" key="2">
    <source>
        <dbReference type="Proteomes" id="UP000002630"/>
    </source>
</evidence>
<dbReference type="Proteomes" id="UP000002630">
    <property type="component" value="Linkage Group LG04"/>
</dbReference>
<protein>
    <submittedName>
        <fullName evidence="1">Uncharacterized protein</fullName>
    </submittedName>
</protein>
<organism evidence="1 2">
    <name type="scientific">Ectocarpus siliculosus</name>
    <name type="common">Brown alga</name>
    <name type="synonym">Conferva siliculosa</name>
    <dbReference type="NCBI Taxonomy" id="2880"/>
    <lineage>
        <taxon>Eukaryota</taxon>
        <taxon>Sar</taxon>
        <taxon>Stramenopiles</taxon>
        <taxon>Ochrophyta</taxon>
        <taxon>PX clade</taxon>
        <taxon>Phaeophyceae</taxon>
        <taxon>Ectocarpales</taxon>
        <taxon>Ectocarpaceae</taxon>
        <taxon>Ectocarpus</taxon>
    </lineage>
</organism>
<gene>
    <name evidence="1" type="ORF">Esi_0127_0030</name>
</gene>
<dbReference type="OrthoDB" id="207252at2759"/>
<evidence type="ECO:0000313" key="1">
    <source>
        <dbReference type="EMBL" id="CBJ28959.1"/>
    </source>
</evidence>
<name>D7FJ49_ECTSI</name>
<dbReference type="EMBL" id="FN647916">
    <property type="protein sequence ID" value="CBJ28959.1"/>
    <property type="molecule type" value="Genomic_DNA"/>
</dbReference>